<evidence type="ECO:0000313" key="2">
    <source>
        <dbReference type="EMBL" id="EFV11948.2"/>
    </source>
</evidence>
<feature type="chain" id="PRO_5039618940" description="Lipoprotein" evidence="1">
    <location>
        <begin position="18"/>
        <end position="180"/>
    </location>
</feature>
<protein>
    <recommendedName>
        <fullName evidence="4">Lipoprotein</fullName>
    </recommendedName>
</protein>
<dbReference type="PROSITE" id="PS51257">
    <property type="entry name" value="PROKAR_LIPOPROTEIN"/>
    <property type="match status" value="1"/>
</dbReference>
<comment type="caution">
    <text evidence="2">The sequence shown here is derived from an EMBL/GenBank/DDBJ whole genome shotgun (WGS) entry which is preliminary data.</text>
</comment>
<gene>
    <name evidence="2" type="ORF">HMPREF9336_03196</name>
</gene>
<reference evidence="2 3" key="1">
    <citation type="journal article" date="2011" name="Stand. Genomic Sci.">
        <title>High quality draft genome sequence of Segniliparus rugosus CDC 945(T)= (ATCC BAA-974(T)).</title>
        <authorList>
            <person name="Earl A.M."/>
            <person name="Desjardins C.A."/>
            <person name="Fitzgerald M.G."/>
            <person name="Arachchi H.M."/>
            <person name="Zeng Q."/>
            <person name="Mehta T."/>
            <person name="Griggs A."/>
            <person name="Birren B.W."/>
            <person name="Toney N.C."/>
            <person name="Carr J."/>
            <person name="Posey J."/>
            <person name="Butler W.R."/>
        </authorList>
    </citation>
    <scope>NUCLEOTIDE SEQUENCE [LARGE SCALE GENOMIC DNA]</scope>
    <source>
        <strain evidence="3">ATCC BAA-974 / DSM 45345 / CCUG 50838 / CIP 108380 / JCM 13579 / CDC 945</strain>
    </source>
</reference>
<dbReference type="EMBL" id="ACZI02000001">
    <property type="protein sequence ID" value="EFV11948.2"/>
    <property type="molecule type" value="Genomic_DNA"/>
</dbReference>
<organism evidence="2 3">
    <name type="scientific">Segniliparus rugosus (strain ATCC BAA-974 / DSM 45345 / CCUG 50838 / CIP 108380 / JCM 13579 / CDC 945)</name>
    <dbReference type="NCBI Taxonomy" id="679197"/>
    <lineage>
        <taxon>Bacteria</taxon>
        <taxon>Bacillati</taxon>
        <taxon>Actinomycetota</taxon>
        <taxon>Actinomycetes</taxon>
        <taxon>Mycobacteriales</taxon>
        <taxon>Segniliparaceae</taxon>
        <taxon>Segniliparus</taxon>
    </lineage>
</organism>
<feature type="signal peptide" evidence="1">
    <location>
        <begin position="1"/>
        <end position="17"/>
    </location>
</feature>
<accession>E5XUM4</accession>
<keyword evidence="1" id="KW-0732">Signal</keyword>
<evidence type="ECO:0000256" key="1">
    <source>
        <dbReference type="SAM" id="SignalP"/>
    </source>
</evidence>
<dbReference type="STRING" id="679197.HMPREF9336_03196"/>
<keyword evidence="3" id="KW-1185">Reference proteome</keyword>
<proteinExistence type="predicted"/>
<dbReference type="AlphaFoldDB" id="E5XUM4"/>
<dbReference type="Proteomes" id="UP000004816">
    <property type="component" value="Unassembled WGS sequence"/>
</dbReference>
<dbReference type="HOGENOM" id="CLU_1524114_0_0_11"/>
<sequence length="180" mass="19181">MRTFRPAVFGAFAVALAVSGCTHFDKPEAMTPVRDASTGAVVPVTTSSVSPVDPNEAKKTFCDVYSQEIKKAEDTTTRFGAASAGDEQHPNTNWDDPDHWFADMANDAGIIFGYAADTLQGQITSSLPADLSEKAKALVASMRRLSDLYAKHSAVRDIKSETLGNYASSADAIDKLCGIS</sequence>
<name>E5XUM4_SEGRC</name>
<evidence type="ECO:0000313" key="3">
    <source>
        <dbReference type="Proteomes" id="UP000004816"/>
    </source>
</evidence>
<evidence type="ECO:0008006" key="4">
    <source>
        <dbReference type="Google" id="ProtNLM"/>
    </source>
</evidence>